<dbReference type="Proteomes" id="UP000053091">
    <property type="component" value="Unassembled WGS sequence"/>
</dbReference>
<sequence>MLPNKENGLLVFLIFITTFGKPTSNYFTIFQFFAICASIKVFLSKTANLDFTFCFIYVPFFGIEANFTSFAKSFNKRLACLTISSATTNVSI</sequence>
<evidence type="ECO:0000313" key="1">
    <source>
        <dbReference type="EMBL" id="GAP44798.1"/>
    </source>
</evidence>
<gene>
    <name evidence="1" type="ORF">TBC1_12609</name>
</gene>
<name>A0A0S7C3M7_9BACT</name>
<reference evidence="1" key="1">
    <citation type="journal article" date="2015" name="Genome Announc.">
        <title>Draft Genome Sequence of Bacteroidales Strain TBC1, a Novel Isolate from a Methanogenic Wastewater Treatment System.</title>
        <authorList>
            <person name="Tourlousse D.M."/>
            <person name="Matsuura N."/>
            <person name="Sun L."/>
            <person name="Toyonaga M."/>
            <person name="Kuroda K."/>
            <person name="Ohashi A."/>
            <person name="Cruz R."/>
            <person name="Yamaguchi T."/>
            <person name="Sekiguchi Y."/>
        </authorList>
    </citation>
    <scope>NUCLEOTIDE SEQUENCE [LARGE SCALE GENOMIC DNA]</scope>
    <source>
        <strain evidence="1">TBC1</strain>
    </source>
</reference>
<evidence type="ECO:0000313" key="2">
    <source>
        <dbReference type="Proteomes" id="UP000053091"/>
    </source>
</evidence>
<dbReference type="AlphaFoldDB" id="A0A0S7C3M7"/>
<dbReference type="EMBL" id="DF968183">
    <property type="protein sequence ID" value="GAP44798.1"/>
    <property type="molecule type" value="Genomic_DNA"/>
</dbReference>
<accession>A0A0S7C3M7</accession>
<protein>
    <submittedName>
        <fullName evidence="1">Uncharacterized protein</fullName>
    </submittedName>
</protein>
<proteinExistence type="predicted"/>
<organism evidence="1">
    <name type="scientific">Lentimicrobium saccharophilum</name>
    <dbReference type="NCBI Taxonomy" id="1678841"/>
    <lineage>
        <taxon>Bacteria</taxon>
        <taxon>Pseudomonadati</taxon>
        <taxon>Bacteroidota</taxon>
        <taxon>Bacteroidia</taxon>
        <taxon>Bacteroidales</taxon>
        <taxon>Lentimicrobiaceae</taxon>
        <taxon>Lentimicrobium</taxon>
    </lineage>
</organism>
<keyword evidence="2" id="KW-1185">Reference proteome</keyword>